<dbReference type="EMBL" id="AGWX01000001">
    <property type="protein sequence ID" value="EKS41938.1"/>
    <property type="molecule type" value="Genomic_DNA"/>
</dbReference>
<dbReference type="FunFam" id="3.40.1190.20:FF:000011">
    <property type="entry name" value="2-dehydro-3-deoxygluconokinase, putative"/>
    <property type="match status" value="1"/>
</dbReference>
<dbReference type="PANTHER" id="PTHR43085">
    <property type="entry name" value="HEXOKINASE FAMILY MEMBER"/>
    <property type="match status" value="1"/>
</dbReference>
<dbReference type="InterPro" id="IPR002173">
    <property type="entry name" value="Carboh/pur_kinase_PfkB_CS"/>
</dbReference>
<evidence type="ECO:0000313" key="16">
    <source>
        <dbReference type="EMBL" id="EKS41938.1"/>
    </source>
</evidence>
<keyword evidence="4" id="KW-0418">Kinase</keyword>
<dbReference type="InterPro" id="IPR029056">
    <property type="entry name" value="Ribokinase-like"/>
</dbReference>
<evidence type="ECO:0000256" key="14">
    <source>
        <dbReference type="ARBA" id="ARBA00080545"/>
    </source>
</evidence>
<evidence type="ECO:0000256" key="2">
    <source>
        <dbReference type="ARBA" id="ARBA00022679"/>
    </source>
</evidence>
<dbReference type="InterPro" id="IPR050306">
    <property type="entry name" value="PfkB_Carbo_kinase"/>
</dbReference>
<evidence type="ECO:0000256" key="7">
    <source>
        <dbReference type="ARBA" id="ARBA00043951"/>
    </source>
</evidence>
<dbReference type="PANTHER" id="PTHR43085:SF15">
    <property type="entry name" value="2-DEHYDRO-3-DEOXYGLUCONOKINASE"/>
    <property type="match status" value="1"/>
</dbReference>
<dbReference type="AlphaFoldDB" id="K8PU96"/>
<proteinExistence type="inferred from homology"/>
<evidence type="ECO:0000259" key="15">
    <source>
        <dbReference type="Pfam" id="PF00294"/>
    </source>
</evidence>
<evidence type="ECO:0000256" key="13">
    <source>
        <dbReference type="ARBA" id="ARBA00075711"/>
    </source>
</evidence>
<dbReference type="Gene3D" id="3.40.1190.20">
    <property type="match status" value="1"/>
</dbReference>
<dbReference type="HOGENOM" id="CLU_027634_8_0_5"/>
<dbReference type="GO" id="GO:0005829">
    <property type="term" value="C:cytosol"/>
    <property type="evidence" value="ECO:0007669"/>
    <property type="project" value="TreeGrafter"/>
</dbReference>
<dbReference type="SUPFAM" id="SSF53613">
    <property type="entry name" value="Ribokinase-like"/>
    <property type="match status" value="1"/>
</dbReference>
<dbReference type="GO" id="GO:0042840">
    <property type="term" value="P:D-glucuronate catabolic process"/>
    <property type="evidence" value="ECO:0007669"/>
    <property type="project" value="TreeGrafter"/>
</dbReference>
<protein>
    <recommendedName>
        <fullName evidence="12">2-dehydro-3-deoxygluconokinase</fullName>
        <ecNumber evidence="11">2.7.1.45</ecNumber>
    </recommendedName>
    <alternativeName>
        <fullName evidence="13">2-keto-3-deoxygluconokinase</fullName>
    </alternativeName>
    <alternativeName>
        <fullName evidence="14">3-deoxy-2-oxo-D-gluconate kinase</fullName>
    </alternativeName>
    <alternativeName>
        <fullName evidence="8">KDG kinase</fullName>
    </alternativeName>
</protein>
<evidence type="ECO:0000256" key="10">
    <source>
        <dbReference type="ARBA" id="ARBA00054997"/>
    </source>
</evidence>
<reference evidence="16 17" key="1">
    <citation type="submission" date="2012-04" db="EMBL/GenBank/DDBJ databases">
        <title>The Genome Sequence of Afipia broomeae ATCC 49717.</title>
        <authorList>
            <consortium name="The Broad Institute Genome Sequencing Platform"/>
            <person name="Earl A."/>
            <person name="Ward D."/>
            <person name="Feldgarden M."/>
            <person name="Gevers D."/>
            <person name="Huys G."/>
            <person name="Walker B."/>
            <person name="Young S.K."/>
            <person name="Zeng Q."/>
            <person name="Gargeya S."/>
            <person name="Fitzgerald M."/>
            <person name="Haas B."/>
            <person name="Abouelleil A."/>
            <person name="Alvarado L."/>
            <person name="Arachchi H.M."/>
            <person name="Berlin A."/>
            <person name="Chapman S.B."/>
            <person name="Goldberg J."/>
            <person name="Griggs A."/>
            <person name="Gujja S."/>
            <person name="Hansen M."/>
            <person name="Howarth C."/>
            <person name="Imamovic A."/>
            <person name="Larimer J."/>
            <person name="McCowen C."/>
            <person name="Montmayeur A."/>
            <person name="Murphy C."/>
            <person name="Neiman D."/>
            <person name="Pearson M."/>
            <person name="Priest M."/>
            <person name="Roberts A."/>
            <person name="Saif S."/>
            <person name="Shea T."/>
            <person name="Sisk P."/>
            <person name="Sykes S."/>
            <person name="Wortman J."/>
            <person name="Nusbaum C."/>
            <person name="Birren B."/>
        </authorList>
    </citation>
    <scope>NUCLEOTIDE SEQUENCE [LARGE SCALE GENOMIC DNA]</scope>
    <source>
        <strain evidence="16 17">ATCC 49717</strain>
    </source>
</reference>
<evidence type="ECO:0000256" key="4">
    <source>
        <dbReference type="ARBA" id="ARBA00022777"/>
    </source>
</evidence>
<dbReference type="EC" id="2.7.1.45" evidence="11"/>
<keyword evidence="3" id="KW-0547">Nucleotide-binding</keyword>
<evidence type="ECO:0000313" key="17">
    <source>
        <dbReference type="Proteomes" id="UP000001096"/>
    </source>
</evidence>
<evidence type="ECO:0000256" key="12">
    <source>
        <dbReference type="ARBA" id="ARBA00067931"/>
    </source>
</evidence>
<keyword evidence="2" id="KW-0808">Transferase</keyword>
<dbReference type="RefSeq" id="WP_006019748.1">
    <property type="nucleotide sequence ID" value="NZ_KB375282.1"/>
</dbReference>
<dbReference type="GO" id="GO:0008673">
    <property type="term" value="F:2-dehydro-3-deoxygluconokinase activity"/>
    <property type="evidence" value="ECO:0007669"/>
    <property type="project" value="UniProtKB-EC"/>
</dbReference>
<keyword evidence="6" id="KW-0119">Carbohydrate metabolism</keyword>
<accession>K8PU96</accession>
<sequence>MTTVACIGECMIELSQGAGGQLTRSYGGDTLNTAVYLARLGVSVDYVTALGIDPFSDEMVEAWKGEDVGTARVARIDGKLPGLYVIRTSEAGERSFYYWRESAAARMLLDLPQTDAILAALASYDLIYLSGVTLSLYSPDGRQRLIDALRKAREGSTRVAFDTNFRVQGWPVLDTARQVYRDILAVADIVLASVDDLTPLFGARMHGELIDRMAAREVVLKLATPGSVVRHDGVEHAVKADPVSKVVDTTAAGDSFAAAYLAARLDGIAPVEAALAGHRLAGVVIGHRGAIIPRAAMPSNGTASAAGMERSS</sequence>
<evidence type="ECO:0000256" key="9">
    <source>
        <dbReference type="ARBA" id="ARBA00050729"/>
    </source>
</evidence>
<comment type="similarity">
    <text evidence="1">Belongs to the carbohydrate kinase PfkB family.</text>
</comment>
<organism evidence="16 17">
    <name type="scientific">Afipia broomeae ATCC 49717</name>
    <dbReference type="NCBI Taxonomy" id="883078"/>
    <lineage>
        <taxon>Bacteria</taxon>
        <taxon>Pseudomonadati</taxon>
        <taxon>Pseudomonadota</taxon>
        <taxon>Alphaproteobacteria</taxon>
        <taxon>Hyphomicrobiales</taxon>
        <taxon>Nitrobacteraceae</taxon>
        <taxon>Afipia</taxon>
    </lineage>
</organism>
<dbReference type="GO" id="GO:0006974">
    <property type="term" value="P:DNA damage response"/>
    <property type="evidence" value="ECO:0007669"/>
    <property type="project" value="TreeGrafter"/>
</dbReference>
<dbReference type="InterPro" id="IPR011611">
    <property type="entry name" value="PfkB_dom"/>
</dbReference>
<dbReference type="PATRIC" id="fig|883078.3.peg.1063"/>
<gene>
    <name evidence="16" type="ORF">HMPREF9695_01030</name>
</gene>
<evidence type="ECO:0000256" key="11">
    <source>
        <dbReference type="ARBA" id="ARBA00066369"/>
    </source>
</evidence>
<evidence type="ECO:0000256" key="6">
    <source>
        <dbReference type="ARBA" id="ARBA00023277"/>
    </source>
</evidence>
<comment type="pathway">
    <text evidence="7">Carbohydrate acid metabolism; 2-dehydro-3-deoxy-D-gluconate degradation; D-glyceraldehyde 3-phosphate and pyruvate from 2-dehydro-3-deoxy-D-gluconate: step 1/2.</text>
</comment>
<keyword evidence="5" id="KW-0067">ATP-binding</keyword>
<comment type="caution">
    <text evidence="16">The sequence shown here is derived from an EMBL/GenBank/DDBJ whole genome shotgun (WGS) entry which is preliminary data.</text>
</comment>
<dbReference type="PROSITE" id="PS00584">
    <property type="entry name" value="PFKB_KINASES_2"/>
    <property type="match status" value="1"/>
</dbReference>
<evidence type="ECO:0000256" key="5">
    <source>
        <dbReference type="ARBA" id="ARBA00022840"/>
    </source>
</evidence>
<dbReference type="Pfam" id="PF00294">
    <property type="entry name" value="PfkB"/>
    <property type="match status" value="1"/>
</dbReference>
<dbReference type="GO" id="GO:0005524">
    <property type="term" value="F:ATP binding"/>
    <property type="evidence" value="ECO:0007669"/>
    <property type="project" value="UniProtKB-KW"/>
</dbReference>
<dbReference type="Proteomes" id="UP000001096">
    <property type="component" value="Unassembled WGS sequence"/>
</dbReference>
<comment type="catalytic activity">
    <reaction evidence="9">
        <text>2-dehydro-3-deoxy-D-gluconate + ATP = 2-dehydro-3-deoxy-6-phospho-D-gluconate + ADP + H(+)</text>
        <dbReference type="Rhea" id="RHEA:14797"/>
        <dbReference type="ChEBI" id="CHEBI:15378"/>
        <dbReference type="ChEBI" id="CHEBI:30616"/>
        <dbReference type="ChEBI" id="CHEBI:57569"/>
        <dbReference type="ChEBI" id="CHEBI:57990"/>
        <dbReference type="ChEBI" id="CHEBI:456216"/>
        <dbReference type="EC" id="2.7.1.45"/>
    </reaction>
</comment>
<feature type="domain" description="Carbohydrate kinase PfkB" evidence="15">
    <location>
        <begin position="1"/>
        <end position="293"/>
    </location>
</feature>
<name>K8PU96_9BRAD</name>
<keyword evidence="17" id="KW-1185">Reference proteome</keyword>
<evidence type="ECO:0000256" key="3">
    <source>
        <dbReference type="ARBA" id="ARBA00022741"/>
    </source>
</evidence>
<dbReference type="CDD" id="cd01166">
    <property type="entry name" value="KdgK"/>
    <property type="match status" value="1"/>
</dbReference>
<dbReference type="eggNOG" id="COG0524">
    <property type="taxonomic scope" value="Bacteria"/>
</dbReference>
<dbReference type="GO" id="GO:0019698">
    <property type="term" value="P:D-galacturonate catabolic process"/>
    <property type="evidence" value="ECO:0007669"/>
    <property type="project" value="TreeGrafter"/>
</dbReference>
<comment type="function">
    <text evidence="10">Catalyzes the phosphorylation of 2-keto-3-deoxygluconate (KDG) to produce 2-keto-3-deoxy-6-phosphogluconate (KDPG).</text>
</comment>
<evidence type="ECO:0000256" key="1">
    <source>
        <dbReference type="ARBA" id="ARBA00010688"/>
    </source>
</evidence>
<evidence type="ECO:0000256" key="8">
    <source>
        <dbReference type="ARBA" id="ARBA00044254"/>
    </source>
</evidence>